<evidence type="ECO:0000313" key="2">
    <source>
        <dbReference type="Proteomes" id="UP000282311"/>
    </source>
</evidence>
<dbReference type="SUPFAM" id="SSF49764">
    <property type="entry name" value="HSP20-like chaperones"/>
    <property type="match status" value="1"/>
</dbReference>
<protein>
    <recommendedName>
        <fullName evidence="3">Hsp20/alpha crystallin family protein</fullName>
    </recommendedName>
</protein>
<dbReference type="RefSeq" id="WP_120747981.1">
    <property type="nucleotide sequence ID" value="NZ_RBAH01000009.1"/>
</dbReference>
<comment type="caution">
    <text evidence="1">The sequence shown here is derived from an EMBL/GenBank/DDBJ whole genome shotgun (WGS) entry which is preliminary data.</text>
</comment>
<dbReference type="Proteomes" id="UP000282311">
    <property type="component" value="Unassembled WGS sequence"/>
</dbReference>
<accession>A0A3B0CDL9</accession>
<name>A0A3B0CDL9_9BACL</name>
<dbReference type="CDD" id="cd06463">
    <property type="entry name" value="p23_like"/>
    <property type="match status" value="1"/>
</dbReference>
<gene>
    <name evidence="1" type="ORF">D7M11_14680</name>
</gene>
<dbReference type="OrthoDB" id="2678548at2"/>
<evidence type="ECO:0000313" key="1">
    <source>
        <dbReference type="EMBL" id="RKN84245.1"/>
    </source>
</evidence>
<reference evidence="1 2" key="1">
    <citation type="journal article" date="2007" name="Int. J. Syst. Evol. Microbiol.">
        <title>Paenibacillus ginsengarvi sp. nov., isolated from soil from ginseng cultivation.</title>
        <authorList>
            <person name="Yoon M.H."/>
            <person name="Ten L.N."/>
            <person name="Im W.T."/>
        </authorList>
    </citation>
    <scope>NUCLEOTIDE SEQUENCE [LARGE SCALE GENOMIC DNA]</scope>
    <source>
        <strain evidence="1 2">KCTC 13059</strain>
    </source>
</reference>
<dbReference type="EMBL" id="RBAH01000009">
    <property type="protein sequence ID" value="RKN84245.1"/>
    <property type="molecule type" value="Genomic_DNA"/>
</dbReference>
<dbReference type="AlphaFoldDB" id="A0A3B0CDL9"/>
<keyword evidence="2" id="KW-1185">Reference proteome</keyword>
<dbReference type="InterPro" id="IPR008978">
    <property type="entry name" value="HSP20-like_chaperone"/>
</dbReference>
<evidence type="ECO:0008006" key="3">
    <source>
        <dbReference type="Google" id="ProtNLM"/>
    </source>
</evidence>
<proteinExistence type="predicted"/>
<sequence length="153" mass="17562">MDDIRKDFMSNFDWKSFEQFFGGKFPLAQSELNKNTAWVDQVVKDVMTKAFPQVDASKLGALYQTEVFETHNNVIVKIHIPDQEQARSISVFTAMNHVKLDGGDSGKKQTIRLSSPVVPESCKAVYKGGVMQLHMKKWKRKKPPHEVYVRFLD</sequence>
<organism evidence="1 2">
    <name type="scientific">Paenibacillus ginsengarvi</name>
    <dbReference type="NCBI Taxonomy" id="400777"/>
    <lineage>
        <taxon>Bacteria</taxon>
        <taxon>Bacillati</taxon>
        <taxon>Bacillota</taxon>
        <taxon>Bacilli</taxon>
        <taxon>Bacillales</taxon>
        <taxon>Paenibacillaceae</taxon>
        <taxon>Paenibacillus</taxon>
    </lineage>
</organism>